<dbReference type="EMBL" id="BARV01042430">
    <property type="protein sequence ID" value="GAI47903.1"/>
    <property type="molecule type" value="Genomic_DNA"/>
</dbReference>
<organism evidence="1">
    <name type="scientific">marine sediment metagenome</name>
    <dbReference type="NCBI Taxonomy" id="412755"/>
    <lineage>
        <taxon>unclassified sequences</taxon>
        <taxon>metagenomes</taxon>
        <taxon>ecological metagenomes</taxon>
    </lineage>
</organism>
<comment type="caution">
    <text evidence="1">The sequence shown here is derived from an EMBL/GenBank/DDBJ whole genome shotgun (WGS) entry which is preliminary data.</text>
</comment>
<accession>X1NWB3</accession>
<sequence length="52" mass="5715">MEFWLMLLAVIGLLFLLLALGVEIGIALAATGLLGLIFIGRSLFDFSLFSWQ</sequence>
<reference evidence="1" key="1">
    <citation type="journal article" date="2014" name="Front. Microbiol.">
        <title>High frequency of phylogenetically diverse reductive dehalogenase-homologous genes in deep subseafloor sedimentary metagenomes.</title>
        <authorList>
            <person name="Kawai M."/>
            <person name="Futagami T."/>
            <person name="Toyoda A."/>
            <person name="Takaki Y."/>
            <person name="Nishi S."/>
            <person name="Hori S."/>
            <person name="Arai W."/>
            <person name="Tsubouchi T."/>
            <person name="Morono Y."/>
            <person name="Uchiyama I."/>
            <person name="Ito T."/>
            <person name="Fujiyama A."/>
            <person name="Inagaki F."/>
            <person name="Takami H."/>
        </authorList>
    </citation>
    <scope>NUCLEOTIDE SEQUENCE</scope>
    <source>
        <strain evidence="1">Expedition CK06-06</strain>
    </source>
</reference>
<protein>
    <submittedName>
        <fullName evidence="1">Uncharacterized protein</fullName>
    </submittedName>
</protein>
<dbReference type="AlphaFoldDB" id="X1NWB3"/>
<evidence type="ECO:0000313" key="1">
    <source>
        <dbReference type="EMBL" id="GAI47903.1"/>
    </source>
</evidence>
<feature type="non-terminal residue" evidence="1">
    <location>
        <position position="52"/>
    </location>
</feature>
<name>X1NWB3_9ZZZZ</name>
<proteinExistence type="predicted"/>
<gene>
    <name evidence="1" type="ORF">S06H3_63813</name>
</gene>